<dbReference type="PANTHER" id="PTHR43625:SF40">
    <property type="entry name" value="ALDO-KETO REDUCTASE YAKC [NADP(+)]"/>
    <property type="match status" value="1"/>
</dbReference>
<dbReference type="InterPro" id="IPR036812">
    <property type="entry name" value="NAD(P)_OxRdtase_dom_sf"/>
</dbReference>
<dbReference type="GO" id="GO:0005737">
    <property type="term" value="C:cytoplasm"/>
    <property type="evidence" value="ECO:0007669"/>
    <property type="project" value="TreeGrafter"/>
</dbReference>
<proteinExistence type="predicted"/>
<dbReference type="InterPro" id="IPR050791">
    <property type="entry name" value="Aldo-Keto_reductase"/>
</dbReference>
<dbReference type="PANTHER" id="PTHR43625">
    <property type="entry name" value="AFLATOXIN B1 ALDEHYDE REDUCTASE"/>
    <property type="match status" value="1"/>
</dbReference>
<dbReference type="EMBL" id="ML178845">
    <property type="protein sequence ID" value="TFK97669.1"/>
    <property type="molecule type" value="Genomic_DNA"/>
</dbReference>
<dbReference type="PRINTS" id="PR00069">
    <property type="entry name" value="ALDKETRDTASE"/>
</dbReference>
<dbReference type="SUPFAM" id="SSF51430">
    <property type="entry name" value="NAD(P)-linked oxidoreductase"/>
    <property type="match status" value="1"/>
</dbReference>
<dbReference type="Pfam" id="PF00248">
    <property type="entry name" value="Aldo_ket_red"/>
    <property type="match status" value="1"/>
</dbReference>
<evidence type="ECO:0000313" key="4">
    <source>
        <dbReference type="Proteomes" id="UP000305067"/>
    </source>
</evidence>
<evidence type="ECO:0000259" key="2">
    <source>
        <dbReference type="Pfam" id="PF00248"/>
    </source>
</evidence>
<feature type="domain" description="NADP-dependent oxidoreductase" evidence="2">
    <location>
        <begin position="24"/>
        <end position="192"/>
    </location>
</feature>
<reference evidence="3 4" key="1">
    <citation type="journal article" date="2019" name="Nat. Ecol. Evol.">
        <title>Megaphylogeny resolves global patterns of mushroom evolution.</title>
        <authorList>
            <person name="Varga T."/>
            <person name="Krizsan K."/>
            <person name="Foldi C."/>
            <person name="Dima B."/>
            <person name="Sanchez-Garcia M."/>
            <person name="Sanchez-Ramirez S."/>
            <person name="Szollosi G.J."/>
            <person name="Szarkandi J.G."/>
            <person name="Papp V."/>
            <person name="Albert L."/>
            <person name="Andreopoulos W."/>
            <person name="Angelini C."/>
            <person name="Antonin V."/>
            <person name="Barry K.W."/>
            <person name="Bougher N.L."/>
            <person name="Buchanan P."/>
            <person name="Buyck B."/>
            <person name="Bense V."/>
            <person name="Catcheside P."/>
            <person name="Chovatia M."/>
            <person name="Cooper J."/>
            <person name="Damon W."/>
            <person name="Desjardin D."/>
            <person name="Finy P."/>
            <person name="Geml J."/>
            <person name="Haridas S."/>
            <person name="Hughes K."/>
            <person name="Justo A."/>
            <person name="Karasinski D."/>
            <person name="Kautmanova I."/>
            <person name="Kiss B."/>
            <person name="Kocsube S."/>
            <person name="Kotiranta H."/>
            <person name="LaButti K.M."/>
            <person name="Lechner B.E."/>
            <person name="Liimatainen K."/>
            <person name="Lipzen A."/>
            <person name="Lukacs Z."/>
            <person name="Mihaltcheva S."/>
            <person name="Morgado L.N."/>
            <person name="Niskanen T."/>
            <person name="Noordeloos M.E."/>
            <person name="Ohm R.A."/>
            <person name="Ortiz-Santana B."/>
            <person name="Ovrebo C."/>
            <person name="Racz N."/>
            <person name="Riley R."/>
            <person name="Savchenko A."/>
            <person name="Shiryaev A."/>
            <person name="Soop K."/>
            <person name="Spirin V."/>
            <person name="Szebenyi C."/>
            <person name="Tomsovsky M."/>
            <person name="Tulloss R.E."/>
            <person name="Uehling J."/>
            <person name="Grigoriev I.V."/>
            <person name="Vagvolgyi C."/>
            <person name="Papp T."/>
            <person name="Martin F.M."/>
            <person name="Miettinen O."/>
            <person name="Hibbett D.S."/>
            <person name="Nagy L.G."/>
        </authorList>
    </citation>
    <scope>NUCLEOTIDE SEQUENCE [LARGE SCALE GENOMIC DNA]</scope>
    <source>
        <strain evidence="3 4">CBS 309.79</strain>
    </source>
</reference>
<evidence type="ECO:0000313" key="3">
    <source>
        <dbReference type="EMBL" id="TFK97669.1"/>
    </source>
</evidence>
<organism evidence="3 4">
    <name type="scientific">Pterulicium gracile</name>
    <dbReference type="NCBI Taxonomy" id="1884261"/>
    <lineage>
        <taxon>Eukaryota</taxon>
        <taxon>Fungi</taxon>
        <taxon>Dikarya</taxon>
        <taxon>Basidiomycota</taxon>
        <taxon>Agaricomycotina</taxon>
        <taxon>Agaricomycetes</taxon>
        <taxon>Agaricomycetidae</taxon>
        <taxon>Agaricales</taxon>
        <taxon>Pleurotineae</taxon>
        <taxon>Pterulaceae</taxon>
        <taxon>Pterulicium</taxon>
    </lineage>
</organism>
<protein>
    <submittedName>
        <fullName evidence="3">NADP-dependent oxidoreductase domain-containing protein</fullName>
    </submittedName>
</protein>
<dbReference type="InterPro" id="IPR023210">
    <property type="entry name" value="NADP_OxRdtase_dom"/>
</dbReference>
<sequence>MSTINANAYPTRPLGKNVPFVSAMGFGAMGIGGAIYGPDSSEDEKQALLSAAADKGVTFWDTSDRYLNSEKSIGPWFAKTGRRSDIFLATKFGSSNMEDNQSHFSRPRSEPAYILRRLENSLKDLETDYIDLYYQHRVDPTVPIEVVLETLRPAVEKGTIEWLGLCECSVDTLKRAKAVSGMGEKIVAVQMEELGVAIVPYSPFGRGLISGRYRSRDDFPKNDFRLNIPRFSEENFPKNVQLVDKFSDIATRYGTTPAQVALAWIITQNRDFFPIPGTQTIARLHENAQSALLKLSDEDVKVTRK</sequence>
<gene>
    <name evidence="3" type="ORF">BDV98DRAFT_607368</name>
</gene>
<accession>A0A5C3Q9C8</accession>
<dbReference type="STRING" id="1884261.A0A5C3Q9C8"/>
<keyword evidence="1" id="KW-0560">Oxidoreductase</keyword>
<evidence type="ECO:0000256" key="1">
    <source>
        <dbReference type="ARBA" id="ARBA00023002"/>
    </source>
</evidence>
<name>A0A5C3Q9C8_9AGAR</name>
<dbReference type="AlphaFoldDB" id="A0A5C3Q9C8"/>
<dbReference type="Gene3D" id="3.20.20.100">
    <property type="entry name" value="NADP-dependent oxidoreductase domain"/>
    <property type="match status" value="1"/>
</dbReference>
<keyword evidence="4" id="KW-1185">Reference proteome</keyword>
<dbReference type="Proteomes" id="UP000305067">
    <property type="component" value="Unassembled WGS sequence"/>
</dbReference>
<dbReference type="InterPro" id="IPR020471">
    <property type="entry name" value="AKR"/>
</dbReference>
<dbReference type="OrthoDB" id="37537at2759"/>
<dbReference type="GO" id="GO:0016491">
    <property type="term" value="F:oxidoreductase activity"/>
    <property type="evidence" value="ECO:0007669"/>
    <property type="project" value="UniProtKB-KW"/>
</dbReference>